<sequence length="331" mass="34677">MRILITGGTGFVGLATAEALLKAGHDVTLFATAGMPDAFVHAEELAGVAVILGDICCEADVGAAIAKSRPQAVLHLAAMTPNLEAEREMAARIITVNVGGTATLLKMLRHAPELTRIVATSSVAVYGHVDVEDGPIAEGSFSPNPASLYGITKVAAEDTALRLASLYGFDLRIARIGPLFGPWEYHTGVRPLLSPHAQVLSQWRKGSVATLARPLAGDWLYSRDAAAGLAGLLTGSGLKHTTYNIGAGACETILDWANAFSPLVCGNGAALAAAHEAASVAVTMAQDRAPLSIERLSSDTGYHIHYRGETAAIDHAEWLTRFDPLPKRISA</sequence>
<dbReference type="PANTHER" id="PTHR43000">
    <property type="entry name" value="DTDP-D-GLUCOSE 4,6-DEHYDRATASE-RELATED"/>
    <property type="match status" value="1"/>
</dbReference>
<comment type="pathway">
    <text evidence="1">Bacterial outer membrane biogenesis; LPS O-antigen biosynthesis.</text>
</comment>
<dbReference type="SUPFAM" id="SSF51735">
    <property type="entry name" value="NAD(P)-binding Rossmann-fold domains"/>
    <property type="match status" value="1"/>
</dbReference>
<comment type="similarity">
    <text evidence="2">Belongs to the NAD(P)-dependent epimerase/dehydratase family.</text>
</comment>
<dbReference type="RefSeq" id="WP_183996953.1">
    <property type="nucleotide sequence ID" value="NZ_BMHW01000011.1"/>
</dbReference>
<dbReference type="InterPro" id="IPR001509">
    <property type="entry name" value="Epimerase_deHydtase"/>
</dbReference>
<evidence type="ECO:0000259" key="3">
    <source>
        <dbReference type="Pfam" id="PF01370"/>
    </source>
</evidence>
<accession>A0A7W9YD76</accession>
<dbReference type="Pfam" id="PF01370">
    <property type="entry name" value="Epimerase"/>
    <property type="match status" value="1"/>
</dbReference>
<keyword evidence="5" id="KW-1185">Reference proteome</keyword>
<evidence type="ECO:0000313" key="4">
    <source>
        <dbReference type="EMBL" id="MBB6165558.1"/>
    </source>
</evidence>
<reference evidence="4 5" key="1">
    <citation type="submission" date="2020-08" db="EMBL/GenBank/DDBJ databases">
        <title>Genomic Encyclopedia of Type Strains, Phase IV (KMG-IV): sequencing the most valuable type-strain genomes for metagenomic binning, comparative biology and taxonomic classification.</title>
        <authorList>
            <person name="Goeker M."/>
        </authorList>
    </citation>
    <scope>NUCLEOTIDE SEQUENCE [LARGE SCALE GENOMIC DNA]</scope>
    <source>
        <strain evidence="4 5">DSM 100734</strain>
    </source>
</reference>
<protein>
    <submittedName>
        <fullName evidence="4">Nucleoside-diphosphate-sugar epimerase</fullName>
    </submittedName>
</protein>
<comment type="caution">
    <text evidence="4">The sequence shown here is derived from an EMBL/GenBank/DDBJ whole genome shotgun (WGS) entry which is preliminary data.</text>
</comment>
<organism evidence="4 5">
    <name type="scientific">Rhizobium wenxiniae</name>
    <dbReference type="NCBI Taxonomy" id="1737357"/>
    <lineage>
        <taxon>Bacteria</taxon>
        <taxon>Pseudomonadati</taxon>
        <taxon>Pseudomonadota</taxon>
        <taxon>Alphaproteobacteria</taxon>
        <taxon>Hyphomicrobiales</taxon>
        <taxon>Rhizobiaceae</taxon>
        <taxon>Rhizobium/Agrobacterium group</taxon>
        <taxon>Rhizobium</taxon>
    </lineage>
</organism>
<dbReference type="InterPro" id="IPR036291">
    <property type="entry name" value="NAD(P)-bd_dom_sf"/>
</dbReference>
<dbReference type="Gene3D" id="3.40.50.720">
    <property type="entry name" value="NAD(P)-binding Rossmann-like Domain"/>
    <property type="match status" value="1"/>
</dbReference>
<feature type="domain" description="NAD-dependent epimerase/dehydratase" evidence="3">
    <location>
        <begin position="3"/>
        <end position="246"/>
    </location>
</feature>
<evidence type="ECO:0000256" key="2">
    <source>
        <dbReference type="ARBA" id="ARBA00007637"/>
    </source>
</evidence>
<dbReference type="Proteomes" id="UP000547879">
    <property type="component" value="Unassembled WGS sequence"/>
</dbReference>
<proteinExistence type="inferred from homology"/>
<name>A0A7W9YD76_9HYPH</name>
<gene>
    <name evidence="4" type="ORF">HNQ72_005406</name>
</gene>
<dbReference type="EMBL" id="JACHEG010000010">
    <property type="protein sequence ID" value="MBB6165558.1"/>
    <property type="molecule type" value="Genomic_DNA"/>
</dbReference>
<evidence type="ECO:0000256" key="1">
    <source>
        <dbReference type="ARBA" id="ARBA00005125"/>
    </source>
</evidence>
<evidence type="ECO:0000313" key="5">
    <source>
        <dbReference type="Proteomes" id="UP000547879"/>
    </source>
</evidence>
<dbReference type="AlphaFoldDB" id="A0A7W9YD76"/>